<keyword evidence="1" id="KW-0597">Phosphoprotein</keyword>
<dbReference type="Pfam" id="PF04397">
    <property type="entry name" value="LytTR"/>
    <property type="match status" value="1"/>
</dbReference>
<name>A0A840E8P2_9BACT</name>
<feature type="modified residue" description="4-aspartylphosphate" evidence="1">
    <location>
        <position position="58"/>
    </location>
</feature>
<evidence type="ECO:0000259" key="3">
    <source>
        <dbReference type="PROSITE" id="PS50930"/>
    </source>
</evidence>
<gene>
    <name evidence="4" type="ORF">GGR28_002933</name>
</gene>
<dbReference type="InterPro" id="IPR046947">
    <property type="entry name" value="LytR-like"/>
</dbReference>
<dbReference type="SMART" id="SM00850">
    <property type="entry name" value="LytTR"/>
    <property type="match status" value="1"/>
</dbReference>
<dbReference type="CDD" id="cd17534">
    <property type="entry name" value="REC_DC-like"/>
    <property type="match status" value="1"/>
</dbReference>
<evidence type="ECO:0000256" key="1">
    <source>
        <dbReference type="PROSITE-ProRule" id="PRU00169"/>
    </source>
</evidence>
<feature type="domain" description="HTH LytTR-type" evidence="3">
    <location>
        <begin position="150"/>
        <end position="250"/>
    </location>
</feature>
<protein>
    <submittedName>
        <fullName evidence="4">DNA-binding LytR/AlgR family response regulator</fullName>
    </submittedName>
</protein>
<evidence type="ECO:0000313" key="5">
    <source>
        <dbReference type="Proteomes" id="UP000576209"/>
    </source>
</evidence>
<accession>A0A840E8P2</accession>
<keyword evidence="4" id="KW-0238">DNA-binding</keyword>
<dbReference type="InterPro" id="IPR011006">
    <property type="entry name" value="CheY-like_superfamily"/>
</dbReference>
<dbReference type="PROSITE" id="PS50930">
    <property type="entry name" value="HTH_LYTTR"/>
    <property type="match status" value="1"/>
</dbReference>
<dbReference type="InterPro" id="IPR001789">
    <property type="entry name" value="Sig_transdc_resp-reg_receiver"/>
</dbReference>
<reference evidence="4 5" key="1">
    <citation type="submission" date="2020-08" db="EMBL/GenBank/DDBJ databases">
        <title>Genomic Encyclopedia of Type Strains, Phase IV (KMG-IV): sequencing the most valuable type-strain genomes for metagenomic binning, comparative biology and taxonomic classification.</title>
        <authorList>
            <person name="Goeker M."/>
        </authorList>
    </citation>
    <scope>NUCLEOTIDE SEQUENCE [LARGE SCALE GENOMIC DNA]</scope>
    <source>
        <strain evidence="4 5">DSM 105137</strain>
    </source>
</reference>
<evidence type="ECO:0000259" key="2">
    <source>
        <dbReference type="PROSITE" id="PS50110"/>
    </source>
</evidence>
<dbReference type="Pfam" id="PF00072">
    <property type="entry name" value="Response_reg"/>
    <property type="match status" value="1"/>
</dbReference>
<dbReference type="EMBL" id="JACIFF010000007">
    <property type="protein sequence ID" value="MBB4080303.1"/>
    <property type="molecule type" value="Genomic_DNA"/>
</dbReference>
<dbReference type="GO" id="GO:0000156">
    <property type="term" value="F:phosphorelay response regulator activity"/>
    <property type="evidence" value="ECO:0007669"/>
    <property type="project" value="InterPro"/>
</dbReference>
<organism evidence="4 5">
    <name type="scientific">Neolewinella aquimaris</name>
    <dbReference type="NCBI Taxonomy" id="1835722"/>
    <lineage>
        <taxon>Bacteria</taxon>
        <taxon>Pseudomonadati</taxon>
        <taxon>Bacteroidota</taxon>
        <taxon>Saprospiria</taxon>
        <taxon>Saprospirales</taxon>
        <taxon>Lewinellaceae</taxon>
        <taxon>Neolewinella</taxon>
    </lineage>
</organism>
<dbReference type="PANTHER" id="PTHR37299:SF1">
    <property type="entry name" value="STAGE 0 SPORULATION PROTEIN A HOMOLOG"/>
    <property type="match status" value="1"/>
</dbReference>
<dbReference type="PROSITE" id="PS50110">
    <property type="entry name" value="RESPONSE_REGULATORY"/>
    <property type="match status" value="1"/>
</dbReference>
<keyword evidence="5" id="KW-1185">Reference proteome</keyword>
<comment type="caution">
    <text evidence="4">The sequence shown here is derived from an EMBL/GenBank/DDBJ whole genome shotgun (WGS) entry which is preliminary data.</text>
</comment>
<dbReference type="InterPro" id="IPR007492">
    <property type="entry name" value="LytTR_DNA-bd_dom"/>
</dbReference>
<dbReference type="Gene3D" id="2.40.50.1020">
    <property type="entry name" value="LytTr DNA-binding domain"/>
    <property type="match status" value="1"/>
</dbReference>
<dbReference type="Proteomes" id="UP000576209">
    <property type="component" value="Unassembled WGS sequence"/>
</dbReference>
<evidence type="ECO:0000313" key="4">
    <source>
        <dbReference type="EMBL" id="MBB4080303.1"/>
    </source>
</evidence>
<sequence length="251" mass="28657">MKMTGTPKILMVEDDMIIAADISLQLTKLGYEVVGINTRAEDALAYLAENRPDIILMDIVLTGKMNGIEAARIVLEKYQVPVIFLTSNSDDATFQQAISARPYAFIAKPFQKSDLERTLKVALQRIAVEGMARPDPAEATDHVSNMDDRLFIRLKDQLVKVLLSEILYVEADRNYCKVYTEKHTHFLSVPLSNFTAQLPAEQFVRVHRSFVVNLRKIESISEYHEYVTIQDSRIPIARRSRDEVAKRLRMI</sequence>
<dbReference type="SUPFAM" id="SSF52172">
    <property type="entry name" value="CheY-like"/>
    <property type="match status" value="1"/>
</dbReference>
<feature type="domain" description="Response regulatory" evidence="2">
    <location>
        <begin position="8"/>
        <end position="123"/>
    </location>
</feature>
<dbReference type="RefSeq" id="WP_183496533.1">
    <property type="nucleotide sequence ID" value="NZ_JACIFF010000007.1"/>
</dbReference>
<dbReference type="AlphaFoldDB" id="A0A840E8P2"/>
<proteinExistence type="predicted"/>
<dbReference type="Gene3D" id="3.40.50.2300">
    <property type="match status" value="1"/>
</dbReference>
<dbReference type="GO" id="GO:0003677">
    <property type="term" value="F:DNA binding"/>
    <property type="evidence" value="ECO:0007669"/>
    <property type="project" value="UniProtKB-KW"/>
</dbReference>
<dbReference type="SMART" id="SM00448">
    <property type="entry name" value="REC"/>
    <property type="match status" value="1"/>
</dbReference>
<dbReference type="PANTHER" id="PTHR37299">
    <property type="entry name" value="TRANSCRIPTIONAL REGULATOR-RELATED"/>
    <property type="match status" value="1"/>
</dbReference>